<evidence type="ECO:0000313" key="6">
    <source>
        <dbReference type="EMBL" id="KKU93711.1"/>
    </source>
</evidence>
<evidence type="ECO:0000313" key="7">
    <source>
        <dbReference type="Proteomes" id="UP000034877"/>
    </source>
</evidence>
<protein>
    <submittedName>
        <fullName evidence="6">Isopentenyl phosphate kinase</fullName>
    </submittedName>
</protein>
<feature type="domain" description="Aspartate/glutamate/uridylate kinase" evidence="5">
    <location>
        <begin position="1"/>
        <end position="78"/>
    </location>
</feature>
<evidence type="ECO:0000256" key="3">
    <source>
        <dbReference type="ARBA" id="ARBA00022777"/>
    </source>
</evidence>
<keyword evidence="3 6" id="KW-0418">Kinase</keyword>
<dbReference type="GO" id="GO:0005829">
    <property type="term" value="C:cytosol"/>
    <property type="evidence" value="ECO:0007669"/>
    <property type="project" value="TreeGrafter"/>
</dbReference>
<dbReference type="InterPro" id="IPR001048">
    <property type="entry name" value="Asp/Glu/Uridylate_kinase"/>
</dbReference>
<comment type="caution">
    <text evidence="6">The sequence shown here is derived from an EMBL/GenBank/DDBJ whole genome shotgun (WGS) entry which is preliminary data.</text>
</comment>
<dbReference type="PANTHER" id="PTHR43654">
    <property type="entry name" value="GLUTAMATE 5-KINASE"/>
    <property type="match status" value="1"/>
</dbReference>
<dbReference type="GO" id="GO:0005524">
    <property type="term" value="F:ATP binding"/>
    <property type="evidence" value="ECO:0007669"/>
    <property type="project" value="UniProtKB-KW"/>
</dbReference>
<dbReference type="PANTHER" id="PTHR43654:SF1">
    <property type="entry name" value="ISOPENTENYL PHOSPHATE KINASE"/>
    <property type="match status" value="1"/>
</dbReference>
<dbReference type="Proteomes" id="UP000034877">
    <property type="component" value="Unassembled WGS sequence"/>
</dbReference>
<dbReference type="GO" id="GO:0016301">
    <property type="term" value="F:kinase activity"/>
    <property type="evidence" value="ECO:0007669"/>
    <property type="project" value="UniProtKB-KW"/>
</dbReference>
<proteinExistence type="predicted"/>
<dbReference type="Gene3D" id="3.40.1160.10">
    <property type="entry name" value="Acetylglutamate kinase-like"/>
    <property type="match status" value="1"/>
</dbReference>
<dbReference type="EMBL" id="LCPE01000018">
    <property type="protein sequence ID" value="KKU93711.1"/>
    <property type="molecule type" value="Genomic_DNA"/>
</dbReference>
<sequence length="239" mass="26414">MIIIKLGGGLVAPKEWEAEKADLTVIRRLSDELVQGVDPGKKMVVVSGSGNYGHKAVERYGISEARGIARVRESARKIGEIVRDELEKAGRDAELIIPHEIFPGGRLSIAEDKTPVLYGDVIEVEKGKWKVWSGEKIIRKLTERLRDVEMIVQVSREEGVWDRQGLIIPEINKSNWEVIKQDVGGAEGPDVTGGMLHKVEESLEIERDCGVKTWIISGAVPGRLKDLLQGKRVPGTRVG</sequence>
<dbReference type="AlphaFoldDB" id="A0A0G1UHW1"/>
<gene>
    <name evidence="6" type="ORF">UY22_C0018G0018</name>
</gene>
<evidence type="ECO:0000256" key="4">
    <source>
        <dbReference type="ARBA" id="ARBA00022840"/>
    </source>
</evidence>
<dbReference type="GO" id="GO:0016114">
    <property type="term" value="P:terpenoid biosynthetic process"/>
    <property type="evidence" value="ECO:0007669"/>
    <property type="project" value="TreeGrafter"/>
</dbReference>
<dbReference type="InterPro" id="IPR036393">
    <property type="entry name" value="AceGlu_kinase-like_sf"/>
</dbReference>
<accession>A0A0G1UHW1</accession>
<keyword evidence="1" id="KW-0808">Transferase</keyword>
<dbReference type="GO" id="GO:0102043">
    <property type="term" value="F:isopentenyl phosphate kinase activity"/>
    <property type="evidence" value="ECO:0007669"/>
    <property type="project" value="TreeGrafter"/>
</dbReference>
<keyword evidence="4" id="KW-0067">ATP-binding</keyword>
<keyword evidence="2" id="KW-0547">Nucleotide-binding</keyword>
<dbReference type="Pfam" id="PF00696">
    <property type="entry name" value="AA_kinase"/>
    <property type="match status" value="1"/>
</dbReference>
<evidence type="ECO:0000256" key="2">
    <source>
        <dbReference type="ARBA" id="ARBA00022741"/>
    </source>
</evidence>
<organism evidence="6 7">
    <name type="scientific">Candidatus Amesbacteria bacterium GW2011_GWC1_48_10</name>
    <dbReference type="NCBI Taxonomy" id="1618365"/>
    <lineage>
        <taxon>Bacteria</taxon>
        <taxon>Candidatus Amesiibacteriota</taxon>
    </lineage>
</organism>
<evidence type="ECO:0000259" key="5">
    <source>
        <dbReference type="Pfam" id="PF00696"/>
    </source>
</evidence>
<dbReference type="SUPFAM" id="SSF53633">
    <property type="entry name" value="Carbamate kinase-like"/>
    <property type="match status" value="1"/>
</dbReference>
<reference evidence="6 7" key="1">
    <citation type="journal article" date="2015" name="Nature">
        <title>rRNA introns, odd ribosomes, and small enigmatic genomes across a large radiation of phyla.</title>
        <authorList>
            <person name="Brown C.T."/>
            <person name="Hug L.A."/>
            <person name="Thomas B.C."/>
            <person name="Sharon I."/>
            <person name="Castelle C.J."/>
            <person name="Singh A."/>
            <person name="Wilkins M.J."/>
            <person name="Williams K.H."/>
            <person name="Banfield J.F."/>
        </authorList>
    </citation>
    <scope>NUCLEOTIDE SEQUENCE [LARGE SCALE GENOMIC DNA]</scope>
</reference>
<name>A0A0G1UHW1_9BACT</name>
<evidence type="ECO:0000256" key="1">
    <source>
        <dbReference type="ARBA" id="ARBA00022679"/>
    </source>
</evidence>